<dbReference type="EMBL" id="JARJCN010000005">
    <property type="protein sequence ID" value="KAJ7100747.1"/>
    <property type="molecule type" value="Genomic_DNA"/>
</dbReference>
<name>A0AAD6UFK8_9AGAR</name>
<organism evidence="2 3">
    <name type="scientific">Mycena belliarum</name>
    <dbReference type="NCBI Taxonomy" id="1033014"/>
    <lineage>
        <taxon>Eukaryota</taxon>
        <taxon>Fungi</taxon>
        <taxon>Dikarya</taxon>
        <taxon>Basidiomycota</taxon>
        <taxon>Agaricomycotina</taxon>
        <taxon>Agaricomycetes</taxon>
        <taxon>Agaricomycetidae</taxon>
        <taxon>Agaricales</taxon>
        <taxon>Marasmiineae</taxon>
        <taxon>Mycenaceae</taxon>
        <taxon>Mycena</taxon>
    </lineage>
</organism>
<feature type="coiled-coil region" evidence="1">
    <location>
        <begin position="537"/>
        <end position="564"/>
    </location>
</feature>
<reference evidence="2" key="1">
    <citation type="submission" date="2023-03" db="EMBL/GenBank/DDBJ databases">
        <title>Massive genome expansion in bonnet fungi (Mycena s.s.) driven by repeated elements and novel gene families across ecological guilds.</title>
        <authorList>
            <consortium name="Lawrence Berkeley National Laboratory"/>
            <person name="Harder C.B."/>
            <person name="Miyauchi S."/>
            <person name="Viragh M."/>
            <person name="Kuo A."/>
            <person name="Thoen E."/>
            <person name="Andreopoulos B."/>
            <person name="Lu D."/>
            <person name="Skrede I."/>
            <person name="Drula E."/>
            <person name="Henrissat B."/>
            <person name="Morin E."/>
            <person name="Kohler A."/>
            <person name="Barry K."/>
            <person name="LaButti K."/>
            <person name="Morin E."/>
            <person name="Salamov A."/>
            <person name="Lipzen A."/>
            <person name="Mereny Z."/>
            <person name="Hegedus B."/>
            <person name="Baldrian P."/>
            <person name="Stursova M."/>
            <person name="Weitz H."/>
            <person name="Taylor A."/>
            <person name="Grigoriev I.V."/>
            <person name="Nagy L.G."/>
            <person name="Martin F."/>
            <person name="Kauserud H."/>
        </authorList>
    </citation>
    <scope>NUCLEOTIDE SEQUENCE</scope>
    <source>
        <strain evidence="2">CBHHK173m</strain>
    </source>
</reference>
<evidence type="ECO:0000313" key="3">
    <source>
        <dbReference type="Proteomes" id="UP001222325"/>
    </source>
</evidence>
<accession>A0AAD6UFK8</accession>
<keyword evidence="1" id="KW-0175">Coiled coil</keyword>
<proteinExistence type="predicted"/>
<gene>
    <name evidence="2" type="ORF">B0H15DRAFT_817142</name>
</gene>
<dbReference type="AlphaFoldDB" id="A0AAD6UFK8"/>
<dbReference type="Proteomes" id="UP001222325">
    <property type="component" value="Unassembled WGS sequence"/>
</dbReference>
<keyword evidence="3" id="KW-1185">Reference proteome</keyword>
<comment type="caution">
    <text evidence="2">The sequence shown here is derived from an EMBL/GenBank/DDBJ whole genome shotgun (WGS) entry which is preliminary data.</text>
</comment>
<evidence type="ECO:0000256" key="1">
    <source>
        <dbReference type="SAM" id="Coils"/>
    </source>
</evidence>
<evidence type="ECO:0000313" key="2">
    <source>
        <dbReference type="EMBL" id="KAJ7100747.1"/>
    </source>
</evidence>
<protein>
    <submittedName>
        <fullName evidence="2">Uncharacterized protein</fullName>
    </submittedName>
</protein>
<sequence>MLMPLEAHESESHSEPVNLLQRRECEDLQDKASNPTCRRSLAALPLADDFRFLDSARETLYYHFGFKTTVETPPPSTDPLPSSAVSHVLGEHQSEWIERPLVDPISGRDIKDDVSTFFGYLSKAKKPDDMPAELYDLRQPDLAPLRPSPIQLRWEIINKITYYFFTPKDPVPDGALESVVVRSATFAVEILRRDWMCLEEVVLNLLARGIAFNTLVRASPAVSPQIKGSVELAVYRGLGYRAKDFQAHPGEYARYEAIRNQFLSSGRGRAALLMGGVIARLARGVVSSQSVCCGPTKTVRDNGRCFWDGLSSSPAYWDDVLTAAELDLICGVYEVATGQRDSHRDGQQTRCVSWWPLPGAWQTSGLNMGHWTPACEAWFQQRLAQIRAGDTQCELQTLSQWRNNLKGDWRCMNLWSRNEQLAEAFLAENGTRIMRGTDAQQFLSTIFNQQRSSDGFYFGLRTEHPESPTAECAAVEADHDPPVAANKQAPTPEIQQITREFWDTRRKISTTLVRGREIEQKLRALHVKRPDIIYLSSSELSNRLARVQAELATERSRVREAENIFHDIQRECKTPTVVPQLLEAMVEG</sequence>